<organism evidence="2 3">
    <name type="scientific">Rhodanobacter hydrolyticus</name>
    <dbReference type="NCBI Taxonomy" id="2250595"/>
    <lineage>
        <taxon>Bacteria</taxon>
        <taxon>Pseudomonadati</taxon>
        <taxon>Pseudomonadota</taxon>
        <taxon>Gammaproteobacteria</taxon>
        <taxon>Lysobacterales</taxon>
        <taxon>Rhodanobacteraceae</taxon>
        <taxon>Rhodanobacter</taxon>
    </lineage>
</organism>
<feature type="transmembrane region" description="Helical" evidence="1">
    <location>
        <begin position="396"/>
        <end position="417"/>
    </location>
</feature>
<name>A0ABW8J2U8_9GAMM</name>
<evidence type="ECO:0000313" key="3">
    <source>
        <dbReference type="Proteomes" id="UP001620339"/>
    </source>
</evidence>
<feature type="transmembrane region" description="Helical" evidence="1">
    <location>
        <begin position="226"/>
        <end position="245"/>
    </location>
</feature>
<feature type="transmembrane region" description="Helical" evidence="1">
    <location>
        <begin position="341"/>
        <end position="358"/>
    </location>
</feature>
<dbReference type="EMBL" id="JADIKK010000008">
    <property type="protein sequence ID" value="MFK2876533.1"/>
    <property type="molecule type" value="Genomic_DNA"/>
</dbReference>
<evidence type="ECO:0000313" key="2">
    <source>
        <dbReference type="EMBL" id="MFK2876533.1"/>
    </source>
</evidence>
<feature type="transmembrane region" description="Helical" evidence="1">
    <location>
        <begin position="203"/>
        <end position="219"/>
    </location>
</feature>
<evidence type="ECO:0000256" key="1">
    <source>
        <dbReference type="SAM" id="Phobius"/>
    </source>
</evidence>
<sequence length="545" mass="59680">MLVDAGRALMRMPDLRSAVDRHALPICLLLGAIGALFLRQDSSWDLRNYHLYNVWALLHGRLTLDLAAAGLQSYFNPLLDLPYYLLGMGPLAHLPRLLAALQGLWYGGMVFVLLRIAMRLADLQGRAFGAGDLFAVLIGATGTMTVSQVGLSSNEMPLAMLVLLAVYLLLPLCAEDPVERAAQRVLLAGLLCGLAAGLKSTAIVYSPALACALLVACVGRAGTWRLCLLFVAAASGGFLAVYGWWGVKLWSLTGNPVFPMFNQVFHSAWLPPVSGTDIRFLPKTAGQWLFYPCYWVFKNQWLVTETRFADPRYALAMAALAVLAASAWFRRKQPAAGGRALRLLAVFVVLAYVAWLRLFSILRYVIPLEALTGLLLLLAIQALLVVAGKGRSSRSWLAWCMAGIFLVSVYCSHYPSWGRADYADTVFHVRAPAVEPGSTVLLIGQPLAYIIPFIGNAESSQFIGLTSFNQHAGNYRLNALVRERLHSHQGPIYALLESNVASGAEALQQWLPGAQFAGQCEVVSSNLHNRRYDDANLRLCRVLQH</sequence>
<comment type="caution">
    <text evidence="2">The sequence shown here is derived from an EMBL/GenBank/DDBJ whole genome shotgun (WGS) entry which is preliminary data.</text>
</comment>
<dbReference type="Proteomes" id="UP001620339">
    <property type="component" value="Unassembled WGS sequence"/>
</dbReference>
<keyword evidence="1" id="KW-1133">Transmembrane helix</keyword>
<feature type="transmembrane region" description="Helical" evidence="1">
    <location>
        <begin position="364"/>
        <end position="384"/>
    </location>
</feature>
<dbReference type="RefSeq" id="WP_404612333.1">
    <property type="nucleotide sequence ID" value="NZ_JADIKK010000008.1"/>
</dbReference>
<gene>
    <name evidence="2" type="ORF">ISP25_05565</name>
</gene>
<reference evidence="2 3" key="1">
    <citation type="submission" date="2020-10" db="EMBL/GenBank/DDBJ databases">
        <title>Phylogeny of dyella-like bacteria.</title>
        <authorList>
            <person name="Fu J."/>
        </authorList>
    </citation>
    <scope>NUCLEOTIDE SEQUENCE [LARGE SCALE GENOMIC DNA]</scope>
    <source>
        <strain evidence="2 3">KACC 19113</strain>
    </source>
</reference>
<feature type="transmembrane region" description="Helical" evidence="1">
    <location>
        <begin position="181"/>
        <end position="197"/>
    </location>
</feature>
<protein>
    <submittedName>
        <fullName evidence="2">DUF2029 domain-containing protein</fullName>
    </submittedName>
</protein>
<keyword evidence="3" id="KW-1185">Reference proteome</keyword>
<proteinExistence type="predicted"/>
<keyword evidence="1" id="KW-0472">Membrane</keyword>
<feature type="transmembrane region" description="Helical" evidence="1">
    <location>
        <begin position="22"/>
        <end position="39"/>
    </location>
</feature>
<feature type="transmembrane region" description="Helical" evidence="1">
    <location>
        <begin position="130"/>
        <end position="150"/>
    </location>
</feature>
<feature type="transmembrane region" description="Helical" evidence="1">
    <location>
        <begin position="156"/>
        <end position="174"/>
    </location>
</feature>
<feature type="transmembrane region" description="Helical" evidence="1">
    <location>
        <begin position="95"/>
        <end position="118"/>
    </location>
</feature>
<accession>A0ABW8J2U8</accession>
<feature type="transmembrane region" description="Helical" evidence="1">
    <location>
        <begin position="311"/>
        <end position="329"/>
    </location>
</feature>
<keyword evidence="1" id="KW-0812">Transmembrane</keyword>